<dbReference type="SMART" id="SM00320">
    <property type="entry name" value="WD40"/>
    <property type="match status" value="6"/>
</dbReference>
<dbReference type="RefSeq" id="XP_033536605.1">
    <property type="nucleotide sequence ID" value="XM_033678908.1"/>
</dbReference>
<dbReference type="AlphaFoldDB" id="A0A6G1GAB6"/>
<evidence type="ECO:0000256" key="1">
    <source>
        <dbReference type="ARBA" id="ARBA00022574"/>
    </source>
</evidence>
<feature type="region of interest" description="Disordered" evidence="4">
    <location>
        <begin position="686"/>
        <end position="761"/>
    </location>
</feature>
<dbReference type="GO" id="GO:0045717">
    <property type="term" value="P:negative regulation of fatty acid biosynthetic process"/>
    <property type="evidence" value="ECO:0007669"/>
    <property type="project" value="TreeGrafter"/>
</dbReference>
<organism evidence="5">
    <name type="scientific">Eremomyces bilateralis CBS 781.70</name>
    <dbReference type="NCBI Taxonomy" id="1392243"/>
    <lineage>
        <taxon>Eukaryota</taxon>
        <taxon>Fungi</taxon>
        <taxon>Dikarya</taxon>
        <taxon>Ascomycota</taxon>
        <taxon>Pezizomycotina</taxon>
        <taxon>Dothideomycetes</taxon>
        <taxon>Dothideomycetes incertae sedis</taxon>
        <taxon>Eremomycetales</taxon>
        <taxon>Eremomycetaceae</taxon>
        <taxon>Eremomyces</taxon>
    </lineage>
</organism>
<dbReference type="PANTHER" id="PTHR15574:SF40">
    <property type="entry name" value="WD AND TETRATRICOPEPTIDE REPEATS PROTEIN 1"/>
    <property type="match status" value="1"/>
</dbReference>
<accession>A0A6G1GAB6</accession>
<dbReference type="PROSITE" id="PS50082">
    <property type="entry name" value="WD_REPEATS_2"/>
    <property type="match status" value="4"/>
</dbReference>
<dbReference type="GeneID" id="54419478"/>
<proteinExistence type="predicted"/>
<dbReference type="PANTHER" id="PTHR15574">
    <property type="entry name" value="WD REPEAT DOMAIN-CONTAINING FAMILY"/>
    <property type="match status" value="1"/>
</dbReference>
<dbReference type="Pfam" id="PF00400">
    <property type="entry name" value="WD40"/>
    <property type="match status" value="5"/>
</dbReference>
<evidence type="ECO:0000256" key="4">
    <source>
        <dbReference type="SAM" id="MobiDB-lite"/>
    </source>
</evidence>
<reference evidence="7" key="2">
    <citation type="submission" date="2020-04" db="EMBL/GenBank/DDBJ databases">
        <authorList>
            <consortium name="NCBI Genome Project"/>
        </authorList>
    </citation>
    <scope>NUCLEOTIDE SEQUENCE</scope>
    <source>
        <strain evidence="7">CBS 781.70</strain>
    </source>
</reference>
<sequence>MGFSLANKLLKREIAAEKNRASTVRGLYGDSSWVDDLDIVNELNGHSGCINALSWSKSGRLLASGSDDTYVNIHTYLPHASDSQFSYTTAILTGHEQNIFSVKFMPYTNDRVIVTAAGDHEVRIFDVEYNSTSRSSTTLPFGPSNPRRRGRPHVLQNGVSYLSAGDTSAKVFRSHYDRVKRIVTESSPYFFLTCSEDGEVRQWDIRSPESAYPKRDYRNVNDPSIPPPLISYGRYQIDLNTISCSPSQPHYIALGGTHPHCFIHDRRMLGRNKFDERGSPAPSSSTTGDKDDEDMAEATQCVRRLARNRKTSVGPRNSDHITACKISDAHPNEVIASWSNDNIYSFDIVRTPDARDVKEDSQEAEGSQRSQGRVKSSPSLKRKRPGGENASQSGSDGRSGSHPRTDDGSSTDNQGPASVAIRPDHGSASASEGQDHEQQENGDSTPQAPTSASRRTQGPSQNVQTSGVSDLLNAITSTSVAEDSEEEEIERFLEQSVLGVHRSHQGGHGTGGGGEDEAQNEEDEDEEEEDEEDHNDYEEGDEDDEDNSGSEEDSEDTSSDEYGPQMLGFPARVLHMKSKRKVNQNVPCLPHMRTYKGHCNTQTVKDVNFYGLNDEYVVSGSDDGNFFIWDRQTARLVNILEGDGEVVNVVQGHPYEPMIATSGIDNTIKIFSADARARHAARMALGVSASDPEEHSSIRLGGRAAVRLRESSPEESTYGGPSSTGATGPSNRSRSPSTASLSGSDRGPNLEPAVLVDDEPEDMEFTALDGLSSMQRMAEEYQIIAANESDGAAHRVYTGHAVAALLAQHLQGGDEQCRPM</sequence>
<feature type="repeat" description="WD" evidence="3">
    <location>
        <begin position="172"/>
        <end position="213"/>
    </location>
</feature>
<evidence type="ECO:0000256" key="3">
    <source>
        <dbReference type="PROSITE-ProRule" id="PRU00221"/>
    </source>
</evidence>
<dbReference type="EMBL" id="ML975152">
    <property type="protein sequence ID" value="KAF1814974.1"/>
    <property type="molecule type" value="Genomic_DNA"/>
</dbReference>
<feature type="repeat" description="WD" evidence="3">
    <location>
        <begin position="613"/>
        <end position="639"/>
    </location>
</feature>
<evidence type="ECO:0000313" key="5">
    <source>
        <dbReference type="EMBL" id="KAF1814974.1"/>
    </source>
</evidence>
<evidence type="ECO:0000256" key="2">
    <source>
        <dbReference type="ARBA" id="ARBA00022737"/>
    </source>
</evidence>
<keyword evidence="1 3" id="KW-0853">WD repeat</keyword>
<feature type="repeat" description="WD" evidence="3">
    <location>
        <begin position="43"/>
        <end position="73"/>
    </location>
</feature>
<dbReference type="SUPFAM" id="SSF50978">
    <property type="entry name" value="WD40 repeat-like"/>
    <property type="match status" value="1"/>
</dbReference>
<dbReference type="InterPro" id="IPR036322">
    <property type="entry name" value="WD40_repeat_dom_sf"/>
</dbReference>
<keyword evidence="6" id="KW-1185">Reference proteome</keyword>
<dbReference type="Proteomes" id="UP000504638">
    <property type="component" value="Unplaced"/>
</dbReference>
<dbReference type="InterPro" id="IPR001680">
    <property type="entry name" value="WD40_rpt"/>
</dbReference>
<dbReference type="Gene3D" id="2.130.10.10">
    <property type="entry name" value="YVTN repeat-like/Quinoprotein amine dehydrogenase"/>
    <property type="match status" value="3"/>
</dbReference>
<keyword evidence="2" id="KW-0677">Repeat</keyword>
<reference evidence="7" key="3">
    <citation type="submission" date="2025-04" db="UniProtKB">
        <authorList>
            <consortium name="RefSeq"/>
        </authorList>
    </citation>
    <scope>IDENTIFICATION</scope>
    <source>
        <strain evidence="7">CBS 781.70</strain>
    </source>
</reference>
<protein>
    <submittedName>
        <fullName evidence="5 7">WD40 repeat-like protein</fullName>
    </submittedName>
</protein>
<feature type="compositionally biased region" description="Low complexity" evidence="4">
    <location>
        <begin position="716"/>
        <end position="730"/>
    </location>
</feature>
<feature type="compositionally biased region" description="Polar residues" evidence="4">
    <location>
        <begin position="731"/>
        <end position="743"/>
    </location>
</feature>
<dbReference type="InterPro" id="IPR045151">
    <property type="entry name" value="DCAF8"/>
</dbReference>
<evidence type="ECO:0000313" key="7">
    <source>
        <dbReference type="RefSeq" id="XP_033536605.1"/>
    </source>
</evidence>
<dbReference type="GO" id="GO:0080008">
    <property type="term" value="C:Cul4-RING E3 ubiquitin ligase complex"/>
    <property type="evidence" value="ECO:0007669"/>
    <property type="project" value="TreeGrafter"/>
</dbReference>
<feature type="compositionally biased region" description="Polar residues" evidence="4">
    <location>
        <begin position="441"/>
        <end position="468"/>
    </location>
</feature>
<name>A0A6G1GAB6_9PEZI</name>
<gene>
    <name evidence="5 7" type="ORF">P152DRAFT_456015</name>
</gene>
<dbReference type="InterPro" id="IPR015943">
    <property type="entry name" value="WD40/YVTN_repeat-like_dom_sf"/>
</dbReference>
<dbReference type="PROSITE" id="PS50294">
    <property type="entry name" value="WD_REPEATS_REGION"/>
    <property type="match status" value="3"/>
</dbReference>
<feature type="compositionally biased region" description="Polar residues" evidence="4">
    <location>
        <begin position="364"/>
        <end position="379"/>
    </location>
</feature>
<reference evidence="5 7" key="1">
    <citation type="submission" date="2020-01" db="EMBL/GenBank/DDBJ databases">
        <authorList>
            <consortium name="DOE Joint Genome Institute"/>
            <person name="Haridas S."/>
            <person name="Albert R."/>
            <person name="Binder M."/>
            <person name="Bloem J."/>
            <person name="Labutti K."/>
            <person name="Salamov A."/>
            <person name="Andreopoulos B."/>
            <person name="Baker S.E."/>
            <person name="Barry K."/>
            <person name="Bills G."/>
            <person name="Bluhm B.H."/>
            <person name="Cannon C."/>
            <person name="Castanera R."/>
            <person name="Culley D.E."/>
            <person name="Daum C."/>
            <person name="Ezra D."/>
            <person name="Gonzalez J.B."/>
            <person name="Henrissat B."/>
            <person name="Kuo A."/>
            <person name="Liang C."/>
            <person name="Lipzen A."/>
            <person name="Lutzoni F."/>
            <person name="Magnuson J."/>
            <person name="Mondo S."/>
            <person name="Nolan M."/>
            <person name="Ohm R."/>
            <person name="Pangilinan J."/>
            <person name="Park H.-J."/>
            <person name="Ramirez L."/>
            <person name="Alfaro M."/>
            <person name="Sun H."/>
            <person name="Tritt A."/>
            <person name="Yoshinaga Y."/>
            <person name="Zwiers L.-H."/>
            <person name="Turgeon B.G."/>
            <person name="Goodwin S.B."/>
            <person name="Spatafora J.W."/>
            <person name="Crous P.W."/>
            <person name="Grigoriev I.V."/>
        </authorList>
    </citation>
    <scope>NUCLEOTIDE SEQUENCE</scope>
    <source>
        <strain evidence="5 7">CBS 781.70</strain>
    </source>
</reference>
<feature type="region of interest" description="Disordered" evidence="4">
    <location>
        <begin position="355"/>
        <end position="566"/>
    </location>
</feature>
<feature type="repeat" description="WD" evidence="3">
    <location>
        <begin position="92"/>
        <end position="135"/>
    </location>
</feature>
<feature type="region of interest" description="Disordered" evidence="4">
    <location>
        <begin position="272"/>
        <end position="296"/>
    </location>
</feature>
<feature type="compositionally biased region" description="Acidic residues" evidence="4">
    <location>
        <begin position="514"/>
        <end position="559"/>
    </location>
</feature>
<feature type="compositionally biased region" description="Polar residues" evidence="4">
    <location>
        <begin position="389"/>
        <end position="398"/>
    </location>
</feature>
<dbReference type="GO" id="GO:0005737">
    <property type="term" value="C:cytoplasm"/>
    <property type="evidence" value="ECO:0007669"/>
    <property type="project" value="TreeGrafter"/>
</dbReference>
<dbReference type="OrthoDB" id="4869960at2759"/>
<evidence type="ECO:0000313" key="6">
    <source>
        <dbReference type="Proteomes" id="UP000504638"/>
    </source>
</evidence>